<dbReference type="Proteomes" id="UP000076154">
    <property type="component" value="Unassembled WGS sequence"/>
</dbReference>
<protein>
    <submittedName>
        <fullName evidence="2">Uncharacterized protein</fullName>
    </submittedName>
</protein>
<feature type="region of interest" description="Disordered" evidence="1">
    <location>
        <begin position="252"/>
        <end position="277"/>
    </location>
</feature>
<proteinExistence type="predicted"/>
<dbReference type="OrthoDB" id="3044327at2759"/>
<evidence type="ECO:0000313" key="3">
    <source>
        <dbReference type="Proteomes" id="UP000076154"/>
    </source>
</evidence>
<evidence type="ECO:0000256" key="1">
    <source>
        <dbReference type="SAM" id="MobiDB-lite"/>
    </source>
</evidence>
<gene>
    <name evidence="2" type="ORF">Hypma_008516</name>
</gene>
<feature type="region of interest" description="Disordered" evidence="1">
    <location>
        <begin position="1245"/>
        <end position="1269"/>
    </location>
</feature>
<feature type="region of interest" description="Disordered" evidence="1">
    <location>
        <begin position="1014"/>
        <end position="1048"/>
    </location>
</feature>
<feature type="compositionally biased region" description="Low complexity" evidence="1">
    <location>
        <begin position="1251"/>
        <end position="1268"/>
    </location>
</feature>
<keyword evidence="3" id="KW-1185">Reference proteome</keyword>
<accession>A0A369JXW5</accession>
<sequence length="1569" mass="173505">MSFTDLLNSEDGYPATSYVFGATTFSENAAQISFDTPTGTSTYGYLCEGLIGSQSVNYASFLPQAVPSSNTPTRDFGRQLVNQSNEGTSSMSSSSSFRFSSTSTSQQQSPSPLFTPSSDFENLDPAKLRWDHNGNGGNLRVHCPRCRKWVGTGSSRKRNLGTLKNHMGGVKCRNHNPLHIDHDEEVRRAQDMRTRLFPPLSDAGPHLPCPSETWPALGSPSTDNFFMSTPADFASHEFANMDSSDIEMDIETFSDTNDPPHADAQTTRASSHDHVDSSSAELECPGLHLDWAVGTFWDSYPFHRHGFMYGLGYMFSAVEEDGSRFWICANNCERTSMPDGMACPNCQATKKDVDRLSTLARHAEPHTNHKYLNHEQLRMLLEDKDKSLNEWKLKALSLGRKCVSFLRKLGDHSRFLMAISTGDIPRLNQLVKQGLKDGAGISAIIRKVESALAGAYHARGYGETDLDIALMVLRLGGRRLLYALNHKFSVPSLRALRRARVMTRLMPSIGSPKTADILFNIRALFNPKLEGLNKDRPFRTGMSVFWDEINMEEVACYFPHLDSVGGLCREHSDAVNVRLATFGNAEAIAHALADGTVHYGKEASVIAMGSFGTEIRGAFPIFISPTCKHETPQQSAGLLEKVISAWKEAGAMYFGPIWSFASDGNAGRRAMMHSLFVKHPIAAGHKLFKFLGRLLGLNLFVGDGDITGDIDWKHEIKRVGRLLRTLQGVTIGRTIINPETLRQHLQRDKTKSDAAIDLLLRPEDSQDVPRAIDFIEAVHAIALIPPDPANPLNPTQLQEVGMISAIGEMFTSFLHPFIRPTWDLTAQVTSLSKYAHMSFALFREFRVNFMPHQLYGDIQTTVKNIIFCIAKQQELDGDQPFYLFFTGDDRLEVSFGVTRMQGGHNPNFTFKQLLDRLAAAFDLYAVFARNPELDPGHRRLKVTRTEHSDHLNPESWPGMVHANSVDLASAWREGCLQALKALRKINITPDFDALFDSDRVLDMLKPFGDGKYPGISKDTDRSLEPISSTQSTVLAESTTSPGDVSDERDLNSNVVVFGDASDSAMNSDDEPIPIPFQCSAAVMDEGVNSLLNDIPDIEESLEQENPEDDLPLDASVICPSPWIQHEGKQIHKTSICRLVITPDYIRKSHERPLRVRGFTSGDHKPRNYEADNVIDTEAFIVGDLFSMLIRCDNVVALAILKCIGIEEKGVNVGRVKEQALSHAAGGIKLTGQVLDMRMVRENEPDASLDVASHAESPSSPTSATSPSPRWLWNGSFARLDLDQANPSPVSKAARKTIAVKVASTMCESINPRIAAIQGRLGLDDSSELDPHGTTWEMDQGILSILLTQLWDNVRKCHGLMSLPRFRTNATFPYRSISRSSLALISEEGCRELEALKVPQNGNKFRCYQCLSEVDSKRAHQHVGEHVLRAIHGALENLAGEAINPRAMPCGFCGRSGIAACSEIYLSKGKAPQAQGNCEHAHRFNYAPSLKSTASTPCTNVPILCLIPGVRHQSTITRLLFGSITWTDTSACSILVTLQMVLKMEHHSLNLNFPAWSSHERKEAGFLEAS</sequence>
<comment type="caution">
    <text evidence="2">The sequence shown here is derived from an EMBL/GenBank/DDBJ whole genome shotgun (WGS) entry which is preliminary data.</text>
</comment>
<evidence type="ECO:0000313" key="2">
    <source>
        <dbReference type="EMBL" id="RDB24483.1"/>
    </source>
</evidence>
<reference evidence="2" key="1">
    <citation type="submission" date="2018-04" db="EMBL/GenBank/DDBJ databases">
        <title>Whole genome sequencing of Hypsizygus marmoreus.</title>
        <authorList>
            <person name="Choi I.-G."/>
            <person name="Min B."/>
            <person name="Kim J.-G."/>
            <person name="Kim S."/>
            <person name="Oh Y.-L."/>
            <person name="Kong W.-S."/>
            <person name="Park H."/>
            <person name="Jeong J."/>
            <person name="Song E.-S."/>
        </authorList>
    </citation>
    <scope>NUCLEOTIDE SEQUENCE [LARGE SCALE GENOMIC DNA]</scope>
    <source>
        <strain evidence="2">51987-8</strain>
    </source>
</reference>
<dbReference type="EMBL" id="LUEZ02000044">
    <property type="protein sequence ID" value="RDB24483.1"/>
    <property type="molecule type" value="Genomic_DNA"/>
</dbReference>
<dbReference type="InParanoid" id="A0A369JXW5"/>
<organism evidence="2 3">
    <name type="scientific">Hypsizygus marmoreus</name>
    <name type="common">White beech mushroom</name>
    <name type="synonym">Agaricus marmoreus</name>
    <dbReference type="NCBI Taxonomy" id="39966"/>
    <lineage>
        <taxon>Eukaryota</taxon>
        <taxon>Fungi</taxon>
        <taxon>Dikarya</taxon>
        <taxon>Basidiomycota</taxon>
        <taxon>Agaricomycotina</taxon>
        <taxon>Agaricomycetes</taxon>
        <taxon>Agaricomycetidae</taxon>
        <taxon>Agaricales</taxon>
        <taxon>Tricholomatineae</taxon>
        <taxon>Lyophyllaceae</taxon>
        <taxon>Hypsizygus</taxon>
    </lineage>
</organism>
<feature type="region of interest" description="Disordered" evidence="1">
    <location>
        <begin position="83"/>
        <end position="120"/>
    </location>
</feature>
<feature type="compositionally biased region" description="Low complexity" evidence="1">
    <location>
        <begin position="89"/>
        <end position="118"/>
    </location>
</feature>
<name>A0A369JXW5_HYPMA</name>
<feature type="compositionally biased region" description="Polar residues" evidence="1">
    <location>
        <begin position="1025"/>
        <end position="1042"/>
    </location>
</feature>